<sequence>MAPGSFHLPPELWIKVFHWATCNPDAYSLEYQPFQSLSSHYTVDPLNLQVRTTLGLVCRKWHELSVEFLYKDIQIGVGQSKLRQNLHNGNGNYGKYVRRVVLPLSSTTTPTWNSKPLLPLDIIKCCDNLEVLSRPRSYDDLEFEFDVDSILLPSLKKLQWDYEPIAEQSGGINSLGTTLLSAPHLRYLSIRGAPDYHLLQHGPKTSLKSLKTLVISTATGPLINQIAYQWYLPSLTHLVVGAIHTTDLLCIWEIYKNQLEVLELGENPSFLTQDIISAALRMCPTIKTINYYPIVTLPPQENSGFHSVTTIGLNCGCSMTFPDESVCTYLEKHCQRVFFSGIFPCLQTVHFFGSWAHVMKQYNFGRLVTQLEQHGYQILFHF</sequence>
<dbReference type="AlphaFoldDB" id="A0A4S8LL51"/>
<gene>
    <name evidence="1" type="ORF">K435DRAFT_676785</name>
</gene>
<dbReference type="SUPFAM" id="SSF52047">
    <property type="entry name" value="RNI-like"/>
    <property type="match status" value="1"/>
</dbReference>
<evidence type="ECO:0000313" key="1">
    <source>
        <dbReference type="EMBL" id="THU89986.1"/>
    </source>
</evidence>
<dbReference type="EMBL" id="ML179350">
    <property type="protein sequence ID" value="THU89986.1"/>
    <property type="molecule type" value="Genomic_DNA"/>
</dbReference>
<reference evidence="1 2" key="1">
    <citation type="journal article" date="2019" name="Nat. Ecol. Evol.">
        <title>Megaphylogeny resolves global patterns of mushroom evolution.</title>
        <authorList>
            <person name="Varga T."/>
            <person name="Krizsan K."/>
            <person name="Foldi C."/>
            <person name="Dima B."/>
            <person name="Sanchez-Garcia M."/>
            <person name="Sanchez-Ramirez S."/>
            <person name="Szollosi G.J."/>
            <person name="Szarkandi J.G."/>
            <person name="Papp V."/>
            <person name="Albert L."/>
            <person name="Andreopoulos W."/>
            <person name="Angelini C."/>
            <person name="Antonin V."/>
            <person name="Barry K.W."/>
            <person name="Bougher N.L."/>
            <person name="Buchanan P."/>
            <person name="Buyck B."/>
            <person name="Bense V."/>
            <person name="Catcheside P."/>
            <person name="Chovatia M."/>
            <person name="Cooper J."/>
            <person name="Damon W."/>
            <person name="Desjardin D."/>
            <person name="Finy P."/>
            <person name="Geml J."/>
            <person name="Haridas S."/>
            <person name="Hughes K."/>
            <person name="Justo A."/>
            <person name="Karasinski D."/>
            <person name="Kautmanova I."/>
            <person name="Kiss B."/>
            <person name="Kocsube S."/>
            <person name="Kotiranta H."/>
            <person name="LaButti K.M."/>
            <person name="Lechner B.E."/>
            <person name="Liimatainen K."/>
            <person name="Lipzen A."/>
            <person name="Lukacs Z."/>
            <person name="Mihaltcheva S."/>
            <person name="Morgado L.N."/>
            <person name="Niskanen T."/>
            <person name="Noordeloos M.E."/>
            <person name="Ohm R.A."/>
            <person name="Ortiz-Santana B."/>
            <person name="Ovrebo C."/>
            <person name="Racz N."/>
            <person name="Riley R."/>
            <person name="Savchenko A."/>
            <person name="Shiryaev A."/>
            <person name="Soop K."/>
            <person name="Spirin V."/>
            <person name="Szebenyi C."/>
            <person name="Tomsovsky M."/>
            <person name="Tulloss R.E."/>
            <person name="Uehling J."/>
            <person name="Grigoriev I.V."/>
            <person name="Vagvolgyi C."/>
            <person name="Papp T."/>
            <person name="Martin F.M."/>
            <person name="Miettinen O."/>
            <person name="Hibbett D.S."/>
            <person name="Nagy L.G."/>
        </authorList>
    </citation>
    <scope>NUCLEOTIDE SEQUENCE [LARGE SCALE GENOMIC DNA]</scope>
    <source>
        <strain evidence="1 2">CBS 962.96</strain>
    </source>
</reference>
<name>A0A4S8LL51_DENBC</name>
<dbReference type="InterPro" id="IPR032675">
    <property type="entry name" value="LRR_dom_sf"/>
</dbReference>
<protein>
    <recommendedName>
        <fullName evidence="3">F-box domain-containing protein</fullName>
    </recommendedName>
</protein>
<proteinExistence type="predicted"/>
<organism evidence="1 2">
    <name type="scientific">Dendrothele bispora (strain CBS 962.96)</name>
    <dbReference type="NCBI Taxonomy" id="1314807"/>
    <lineage>
        <taxon>Eukaryota</taxon>
        <taxon>Fungi</taxon>
        <taxon>Dikarya</taxon>
        <taxon>Basidiomycota</taxon>
        <taxon>Agaricomycotina</taxon>
        <taxon>Agaricomycetes</taxon>
        <taxon>Agaricomycetidae</taxon>
        <taxon>Agaricales</taxon>
        <taxon>Agaricales incertae sedis</taxon>
        <taxon>Dendrothele</taxon>
    </lineage>
</organism>
<evidence type="ECO:0008006" key="3">
    <source>
        <dbReference type="Google" id="ProtNLM"/>
    </source>
</evidence>
<evidence type="ECO:0000313" key="2">
    <source>
        <dbReference type="Proteomes" id="UP000297245"/>
    </source>
</evidence>
<dbReference type="OrthoDB" id="3256525at2759"/>
<accession>A0A4S8LL51</accession>
<dbReference type="Gene3D" id="3.80.10.10">
    <property type="entry name" value="Ribonuclease Inhibitor"/>
    <property type="match status" value="1"/>
</dbReference>
<dbReference type="Proteomes" id="UP000297245">
    <property type="component" value="Unassembled WGS sequence"/>
</dbReference>
<keyword evidence="2" id="KW-1185">Reference proteome</keyword>